<dbReference type="InterPro" id="IPR036736">
    <property type="entry name" value="ACP-like_sf"/>
</dbReference>
<dbReference type="PROSITE" id="PS50075">
    <property type="entry name" value="CARRIER"/>
    <property type="match status" value="1"/>
</dbReference>
<organism evidence="2 3">
    <name type="scientific">Nocardiopsis tropica</name>
    <dbReference type="NCBI Taxonomy" id="109330"/>
    <lineage>
        <taxon>Bacteria</taxon>
        <taxon>Bacillati</taxon>
        <taxon>Actinomycetota</taxon>
        <taxon>Actinomycetes</taxon>
        <taxon>Streptosporangiales</taxon>
        <taxon>Nocardiopsidaceae</taxon>
        <taxon>Nocardiopsis</taxon>
    </lineage>
</organism>
<accession>A0ABU7KJ89</accession>
<feature type="domain" description="Carrier" evidence="1">
    <location>
        <begin position="3"/>
        <end position="77"/>
    </location>
</feature>
<dbReference type="RefSeq" id="WP_330156470.1">
    <property type="nucleotide sequence ID" value="NZ_BAAAJA010000016.1"/>
</dbReference>
<proteinExistence type="predicted"/>
<dbReference type="EMBL" id="JAUUCC010000002">
    <property type="protein sequence ID" value="MEE2049177.1"/>
    <property type="molecule type" value="Genomic_DNA"/>
</dbReference>
<protein>
    <submittedName>
        <fullName evidence="2">Phosphopantetheine-binding protein</fullName>
    </submittedName>
</protein>
<name>A0ABU7KJ89_9ACTN</name>
<dbReference type="Proteomes" id="UP001348641">
    <property type="component" value="Unassembled WGS sequence"/>
</dbReference>
<reference evidence="2 3" key="1">
    <citation type="submission" date="2023-07" db="EMBL/GenBank/DDBJ databases">
        <authorList>
            <person name="Girao M."/>
            <person name="Carvalho M.F."/>
        </authorList>
    </citation>
    <scope>NUCLEOTIDE SEQUENCE [LARGE SCALE GENOMIC DNA]</scope>
    <source>
        <strain evidence="2 3">66/93</strain>
    </source>
</reference>
<gene>
    <name evidence="2" type="ORF">Q8A49_01540</name>
</gene>
<dbReference type="SUPFAM" id="SSF47336">
    <property type="entry name" value="ACP-like"/>
    <property type="match status" value="1"/>
</dbReference>
<evidence type="ECO:0000313" key="3">
    <source>
        <dbReference type="Proteomes" id="UP001348641"/>
    </source>
</evidence>
<evidence type="ECO:0000313" key="2">
    <source>
        <dbReference type="EMBL" id="MEE2049177.1"/>
    </source>
</evidence>
<sequence>MSVPVTELITEILTTKYQVPPEEVSSESRFEELHLDSLALMEMALLLEKQLGVPIAEGVLTPEQSVGEAASTLLSLRAEN</sequence>
<evidence type="ECO:0000259" key="1">
    <source>
        <dbReference type="PROSITE" id="PS50075"/>
    </source>
</evidence>
<dbReference type="Gene3D" id="1.10.1200.10">
    <property type="entry name" value="ACP-like"/>
    <property type="match status" value="1"/>
</dbReference>
<dbReference type="Pfam" id="PF00550">
    <property type="entry name" value="PP-binding"/>
    <property type="match status" value="1"/>
</dbReference>
<comment type="caution">
    <text evidence="2">The sequence shown here is derived from an EMBL/GenBank/DDBJ whole genome shotgun (WGS) entry which is preliminary data.</text>
</comment>
<dbReference type="InterPro" id="IPR009081">
    <property type="entry name" value="PP-bd_ACP"/>
</dbReference>